<comment type="caution">
    <text evidence="2">The sequence shown here is derived from an EMBL/GenBank/DDBJ whole genome shotgun (WGS) entry which is preliminary data.</text>
</comment>
<evidence type="ECO:0000313" key="3">
    <source>
        <dbReference type="Proteomes" id="UP000196655"/>
    </source>
</evidence>
<dbReference type="AlphaFoldDB" id="A0A211ZLC5"/>
<dbReference type="Pfam" id="PF07484">
    <property type="entry name" value="Collar"/>
    <property type="match status" value="1"/>
</dbReference>
<dbReference type="EMBL" id="NHON01000030">
    <property type="protein sequence ID" value="OWJ65974.1"/>
    <property type="molecule type" value="Genomic_DNA"/>
</dbReference>
<dbReference type="SUPFAM" id="SSF88874">
    <property type="entry name" value="Receptor-binding domain of short tail fibre protein gp12"/>
    <property type="match status" value="1"/>
</dbReference>
<evidence type="ECO:0000313" key="2">
    <source>
        <dbReference type="EMBL" id="OWJ65974.1"/>
    </source>
</evidence>
<dbReference type="RefSeq" id="WP_088152261.1">
    <property type="nucleotide sequence ID" value="NZ_NHON01000030.1"/>
</dbReference>
<dbReference type="Proteomes" id="UP000196655">
    <property type="component" value="Unassembled WGS sequence"/>
</dbReference>
<feature type="domain" description="Phage tail collar" evidence="1">
    <location>
        <begin position="7"/>
        <end position="62"/>
    </location>
</feature>
<dbReference type="Gene3D" id="3.90.1340.10">
    <property type="entry name" value="Phage tail collar domain"/>
    <property type="match status" value="1"/>
</dbReference>
<gene>
    <name evidence="2" type="ORF">BWR60_17295</name>
</gene>
<accession>A0A211ZLC5</accession>
<evidence type="ECO:0000259" key="1">
    <source>
        <dbReference type="Pfam" id="PF07484"/>
    </source>
</evidence>
<sequence length="196" mass="19872">MEAYLATIMGWAPNFAPRGWAFCGGQILSIAQNTALFSLLGTTYGGNGQTTFALPNLFSRFPVGAGNGPGLSSYVLGQVGGTESTTLTINNMPAHAHPAGTLASALTATTNVSGTTQSTPTATSILGAANFPDPSTGSPVNVNSYAPNNTTPTVTMPTPVTGATGPAGGTQPFSILPPYLAINWIIALEGIFPPRS</sequence>
<dbReference type="InterPro" id="IPR011083">
    <property type="entry name" value="Phage_tail_collar_dom"/>
</dbReference>
<dbReference type="InterPro" id="IPR037053">
    <property type="entry name" value="Phage_tail_collar_dom_sf"/>
</dbReference>
<dbReference type="OrthoDB" id="9810174at2"/>
<keyword evidence="3" id="KW-1185">Reference proteome</keyword>
<reference evidence="3" key="1">
    <citation type="submission" date="2017-05" db="EMBL/GenBank/DDBJ databases">
        <authorList>
            <person name="Macchi M."/>
            <person name="Festa S."/>
            <person name="Coppotelli B.M."/>
            <person name="Morelli I.S."/>
        </authorList>
    </citation>
    <scope>NUCLEOTIDE SEQUENCE [LARGE SCALE GENOMIC DNA]</scope>
    <source>
        <strain evidence="3">I</strain>
    </source>
</reference>
<protein>
    <submittedName>
        <fullName evidence="2">Phage tail protein</fullName>
    </submittedName>
</protein>
<name>A0A211ZLC5_9PROT</name>
<organism evidence="2 3">
    <name type="scientific">Inquilinus limosus</name>
    <dbReference type="NCBI Taxonomy" id="171674"/>
    <lineage>
        <taxon>Bacteria</taxon>
        <taxon>Pseudomonadati</taxon>
        <taxon>Pseudomonadota</taxon>
        <taxon>Alphaproteobacteria</taxon>
        <taxon>Rhodospirillales</taxon>
        <taxon>Rhodospirillaceae</taxon>
        <taxon>Inquilinus</taxon>
    </lineage>
</organism>
<proteinExistence type="predicted"/>